<evidence type="ECO:0000259" key="6">
    <source>
        <dbReference type="Pfam" id="PF05175"/>
    </source>
</evidence>
<keyword evidence="9" id="KW-1185">Reference proteome</keyword>
<name>A0ABW8YXQ1_9FLAO</name>
<evidence type="ECO:0000259" key="7">
    <source>
        <dbReference type="Pfam" id="PF17827"/>
    </source>
</evidence>
<dbReference type="Pfam" id="PF05175">
    <property type="entry name" value="MTS"/>
    <property type="match status" value="1"/>
</dbReference>
<comment type="catalytic activity">
    <reaction evidence="4 5">
        <text>L-glutaminyl-[peptide chain release factor] + S-adenosyl-L-methionine = N(5)-methyl-L-glutaminyl-[peptide chain release factor] + S-adenosyl-L-homocysteine + H(+)</text>
        <dbReference type="Rhea" id="RHEA:42896"/>
        <dbReference type="Rhea" id="RHEA-COMP:10271"/>
        <dbReference type="Rhea" id="RHEA-COMP:10272"/>
        <dbReference type="ChEBI" id="CHEBI:15378"/>
        <dbReference type="ChEBI" id="CHEBI:30011"/>
        <dbReference type="ChEBI" id="CHEBI:57856"/>
        <dbReference type="ChEBI" id="CHEBI:59789"/>
        <dbReference type="ChEBI" id="CHEBI:61891"/>
        <dbReference type="EC" id="2.1.1.297"/>
    </reaction>
</comment>
<keyword evidence="2 5" id="KW-0808">Transferase</keyword>
<reference evidence="8 9" key="1">
    <citation type="submission" date="2024-06" db="EMBL/GenBank/DDBJ databases">
        <authorList>
            <person name="Kaempfer P."/>
            <person name="Viver T."/>
        </authorList>
    </citation>
    <scope>NUCLEOTIDE SEQUENCE [LARGE SCALE GENOMIC DNA]</scope>
    <source>
        <strain evidence="8 9">ST-119</strain>
    </source>
</reference>
<proteinExistence type="inferred from homology"/>
<dbReference type="InterPro" id="IPR019874">
    <property type="entry name" value="RF_methyltr_PrmC"/>
</dbReference>
<dbReference type="Pfam" id="PF17827">
    <property type="entry name" value="PrmC_N"/>
    <property type="match status" value="1"/>
</dbReference>
<dbReference type="Gene3D" id="3.40.50.150">
    <property type="entry name" value="Vaccinia Virus protein VP39"/>
    <property type="match status" value="1"/>
</dbReference>
<dbReference type="InterPro" id="IPR050320">
    <property type="entry name" value="N5-glutamine_MTase"/>
</dbReference>
<keyword evidence="1 5" id="KW-0489">Methyltransferase</keyword>
<comment type="similarity">
    <text evidence="5">Belongs to the protein N5-glutamine methyltransferase family. PrmC subfamily.</text>
</comment>
<dbReference type="GO" id="GO:0032259">
    <property type="term" value="P:methylation"/>
    <property type="evidence" value="ECO:0007669"/>
    <property type="project" value="UniProtKB-KW"/>
</dbReference>
<dbReference type="CDD" id="cd02440">
    <property type="entry name" value="AdoMet_MTases"/>
    <property type="match status" value="1"/>
</dbReference>
<evidence type="ECO:0000256" key="3">
    <source>
        <dbReference type="ARBA" id="ARBA00022691"/>
    </source>
</evidence>
<dbReference type="InterPro" id="IPR040758">
    <property type="entry name" value="PrmC_N"/>
</dbReference>
<dbReference type="PROSITE" id="PS00092">
    <property type="entry name" value="N6_MTASE"/>
    <property type="match status" value="1"/>
</dbReference>
<dbReference type="InterPro" id="IPR002052">
    <property type="entry name" value="DNA_methylase_N6_adenine_CS"/>
</dbReference>
<evidence type="ECO:0000256" key="2">
    <source>
        <dbReference type="ARBA" id="ARBA00022679"/>
    </source>
</evidence>
<dbReference type="NCBIfam" id="TIGR03534">
    <property type="entry name" value="RF_mod_PrmC"/>
    <property type="match status" value="1"/>
</dbReference>
<dbReference type="Proteomes" id="UP001629156">
    <property type="component" value="Unassembled WGS sequence"/>
</dbReference>
<feature type="binding site" evidence="5">
    <location>
        <begin position="120"/>
        <end position="124"/>
    </location>
    <ligand>
        <name>S-adenosyl-L-methionine</name>
        <dbReference type="ChEBI" id="CHEBI:59789"/>
    </ligand>
</feature>
<dbReference type="Gene3D" id="1.10.8.10">
    <property type="entry name" value="DNA helicase RuvA subunit, C-terminal domain"/>
    <property type="match status" value="1"/>
</dbReference>
<accession>A0ABW8YXQ1</accession>
<dbReference type="RefSeq" id="WP_408085132.1">
    <property type="nucleotide sequence ID" value="NZ_JBELPZ010000009.1"/>
</dbReference>
<keyword evidence="3 5" id="KW-0949">S-adenosyl-L-methionine</keyword>
<comment type="caution">
    <text evidence="5">Lacks conserved residue(s) required for the propagation of feature annotation.</text>
</comment>
<dbReference type="EMBL" id="JBELPZ010000009">
    <property type="protein sequence ID" value="MFL9844780.1"/>
    <property type="molecule type" value="Genomic_DNA"/>
</dbReference>
<dbReference type="GO" id="GO:0102559">
    <property type="term" value="F:peptide chain release factor N(5)-glutamine methyltransferase activity"/>
    <property type="evidence" value="ECO:0007669"/>
    <property type="project" value="UniProtKB-EC"/>
</dbReference>
<evidence type="ECO:0000256" key="4">
    <source>
        <dbReference type="ARBA" id="ARBA00048391"/>
    </source>
</evidence>
<feature type="domain" description="Release factor glutamine methyltransferase N-terminal" evidence="7">
    <location>
        <begin position="27"/>
        <end position="76"/>
    </location>
</feature>
<evidence type="ECO:0000313" key="8">
    <source>
        <dbReference type="EMBL" id="MFL9844780.1"/>
    </source>
</evidence>
<dbReference type="InterPro" id="IPR007848">
    <property type="entry name" value="Small_mtfrase_dom"/>
</dbReference>
<feature type="binding site" evidence="5">
    <location>
        <position position="143"/>
    </location>
    <ligand>
        <name>S-adenosyl-L-methionine</name>
        <dbReference type="ChEBI" id="CHEBI:59789"/>
    </ligand>
</feature>
<dbReference type="EC" id="2.1.1.297" evidence="5"/>
<dbReference type="InterPro" id="IPR029063">
    <property type="entry name" value="SAM-dependent_MTases_sf"/>
</dbReference>
<evidence type="ECO:0000313" key="9">
    <source>
        <dbReference type="Proteomes" id="UP001629156"/>
    </source>
</evidence>
<gene>
    <name evidence="5 8" type="primary">prmC</name>
    <name evidence="8" type="ORF">ABS766_10165</name>
</gene>
<comment type="caution">
    <text evidence="8">The sequence shown here is derived from an EMBL/GenBank/DDBJ whole genome shotgun (WGS) entry which is preliminary data.</text>
</comment>
<dbReference type="PANTHER" id="PTHR18895">
    <property type="entry name" value="HEMK METHYLTRANSFERASE"/>
    <property type="match status" value="1"/>
</dbReference>
<comment type="function">
    <text evidence="5">Methylates the class 1 translation termination release factors RF1/PrfA and RF2/PrfB on the glutamine residue of the universally conserved GGQ motif.</text>
</comment>
<protein>
    <recommendedName>
        <fullName evidence="5">Release factor glutamine methyltransferase</fullName>
        <shortName evidence="5">RF MTase</shortName>
        <ecNumber evidence="5">2.1.1.297</ecNumber>
    </recommendedName>
    <alternativeName>
        <fullName evidence="5">N5-glutamine methyltransferase PrmC</fullName>
    </alternativeName>
    <alternativeName>
        <fullName evidence="5">Protein-(glutamine-N5) MTase PrmC</fullName>
    </alternativeName>
    <alternativeName>
        <fullName evidence="5">Protein-glutamine N-methyltransferase PrmC</fullName>
    </alternativeName>
</protein>
<feature type="binding site" evidence="5">
    <location>
        <begin position="186"/>
        <end position="189"/>
    </location>
    <ligand>
        <name>substrate</name>
    </ligand>
</feature>
<dbReference type="NCBIfam" id="TIGR00536">
    <property type="entry name" value="hemK_fam"/>
    <property type="match status" value="1"/>
</dbReference>
<evidence type="ECO:0000256" key="5">
    <source>
        <dbReference type="HAMAP-Rule" id="MF_02126"/>
    </source>
</evidence>
<dbReference type="HAMAP" id="MF_02126">
    <property type="entry name" value="RF_methyltr_PrmC"/>
    <property type="match status" value="1"/>
</dbReference>
<feature type="domain" description="Methyltransferase small" evidence="6">
    <location>
        <begin position="112"/>
        <end position="195"/>
    </location>
</feature>
<evidence type="ECO:0000256" key="1">
    <source>
        <dbReference type="ARBA" id="ARBA00022603"/>
    </source>
</evidence>
<dbReference type="PANTHER" id="PTHR18895:SF74">
    <property type="entry name" value="MTRF1L RELEASE FACTOR GLUTAMINE METHYLTRANSFERASE"/>
    <property type="match status" value="1"/>
</dbReference>
<feature type="binding site" evidence="5">
    <location>
        <position position="186"/>
    </location>
    <ligand>
        <name>S-adenosyl-L-methionine</name>
        <dbReference type="ChEBI" id="CHEBI:59789"/>
    </ligand>
</feature>
<sequence length="281" mass="32142">MLLKEYKNNFIQTLSHWYDRAEAERFFYMALEELKGWKRVDLAMKPEECLTDDEKEQWDFVLLALRQQRPIQYIFGKAFFMGLEFAVNQNTLIPRPETEELVELIIAAHSGKKIKILDIGTGSGCIAISLAKMLPESEVWALDVSEGALATAQKNADANGVQVTFMQQDILALKQLPERFDVIVSNPPYVRELEKAEIKANVMEYEPHSALFVPDTNPLLFYKKIAKLALKNLTEGGMLYFEINQYLGPETRWMVENTGFTNVLLKKDLFGNNRIVSAVKP</sequence>
<organism evidence="8 9">
    <name type="scientific">Flavobacterium rhizosphaerae</name>
    <dbReference type="NCBI Taxonomy" id="3163298"/>
    <lineage>
        <taxon>Bacteria</taxon>
        <taxon>Pseudomonadati</taxon>
        <taxon>Bacteroidota</taxon>
        <taxon>Flavobacteriia</taxon>
        <taxon>Flavobacteriales</taxon>
        <taxon>Flavobacteriaceae</taxon>
        <taxon>Flavobacterium</taxon>
    </lineage>
</organism>
<dbReference type="SUPFAM" id="SSF53335">
    <property type="entry name" value="S-adenosyl-L-methionine-dependent methyltransferases"/>
    <property type="match status" value="1"/>
</dbReference>
<dbReference type="InterPro" id="IPR004556">
    <property type="entry name" value="HemK-like"/>
</dbReference>